<dbReference type="InterPro" id="IPR038955">
    <property type="entry name" value="PriA/CPL1_fungi"/>
</dbReference>
<dbReference type="Pfam" id="PF21671">
    <property type="entry name" value="CPL1-like"/>
    <property type="match status" value="1"/>
</dbReference>
<evidence type="ECO:0000313" key="3">
    <source>
        <dbReference type="EMBL" id="WWC92250.1"/>
    </source>
</evidence>
<evidence type="ECO:0000259" key="2">
    <source>
        <dbReference type="Pfam" id="PF21671"/>
    </source>
</evidence>
<name>A0AAX4K608_9TREE</name>
<accession>A0AAX4K608</accession>
<feature type="signal peptide" evidence="1">
    <location>
        <begin position="1"/>
        <end position="19"/>
    </location>
</feature>
<feature type="domain" description="Protein CPL1-like" evidence="2">
    <location>
        <begin position="223"/>
        <end position="289"/>
    </location>
</feature>
<organism evidence="3 4">
    <name type="scientific">Kwoniella dendrophila CBS 6074</name>
    <dbReference type="NCBI Taxonomy" id="1295534"/>
    <lineage>
        <taxon>Eukaryota</taxon>
        <taxon>Fungi</taxon>
        <taxon>Dikarya</taxon>
        <taxon>Basidiomycota</taxon>
        <taxon>Agaricomycotina</taxon>
        <taxon>Tremellomycetes</taxon>
        <taxon>Tremellales</taxon>
        <taxon>Cryptococcaceae</taxon>
        <taxon>Kwoniella</taxon>
    </lineage>
</organism>
<keyword evidence="1" id="KW-0732">Signal</keyword>
<gene>
    <name evidence="3" type="ORF">L201_007204</name>
</gene>
<keyword evidence="4" id="KW-1185">Reference proteome</keyword>
<evidence type="ECO:0000256" key="1">
    <source>
        <dbReference type="SAM" id="SignalP"/>
    </source>
</evidence>
<reference evidence="3 4" key="1">
    <citation type="submission" date="2024-01" db="EMBL/GenBank/DDBJ databases">
        <title>Comparative genomics of Cryptococcus and Kwoniella reveals pathogenesis evolution and contrasting modes of karyotype evolution via chromosome fusion or intercentromeric recombination.</title>
        <authorList>
            <person name="Coelho M.A."/>
            <person name="David-Palma M."/>
            <person name="Shea T."/>
            <person name="Bowers K."/>
            <person name="McGinley-Smith S."/>
            <person name="Mohammad A.W."/>
            <person name="Gnirke A."/>
            <person name="Yurkov A.M."/>
            <person name="Nowrousian M."/>
            <person name="Sun S."/>
            <person name="Cuomo C.A."/>
            <person name="Heitman J."/>
        </authorList>
    </citation>
    <scope>NUCLEOTIDE SEQUENCE [LARGE SCALE GENOMIC DNA]</scope>
    <source>
        <strain evidence="3 4">CBS 6074</strain>
    </source>
</reference>
<dbReference type="PANTHER" id="PTHR35192">
    <property type="entry name" value="PROTEIN, PUTATIVE-RELATED"/>
    <property type="match status" value="1"/>
</dbReference>
<protein>
    <recommendedName>
        <fullName evidence="2">Protein CPL1-like domain-containing protein</fullName>
    </recommendedName>
</protein>
<sequence>MIVPILIAIAALAARSVIGAAYVGCLPPASIPSTTSTTTGVTLDGCFSFCDSSAYAFYQSATSDCSCGSVSGSSAIYTGSQDSSGACAADEASGWLLHTAFSFEACYESTGSNTNLRTTFPDTPEACFASCATYGGAAFSPVGGRYVCQCATDITGDGPEACPSGSRDDGGFYLFKQAIEPQPTGGNSRRQLKERRRRAEALKHQYCPTSLTACVVGSDFESFECVDLRSDLESCGGCMNGLYGPTAGNNTTIGKDCSAIPNVALGGVTCSRGQCEVSACKYGYALVNNQCIRML</sequence>
<dbReference type="Proteomes" id="UP001355207">
    <property type="component" value="Chromosome 10"/>
</dbReference>
<evidence type="ECO:0000313" key="4">
    <source>
        <dbReference type="Proteomes" id="UP001355207"/>
    </source>
</evidence>
<dbReference type="GeneID" id="91097873"/>
<feature type="chain" id="PRO_5043960198" description="Protein CPL1-like domain-containing protein" evidence="1">
    <location>
        <begin position="20"/>
        <end position="295"/>
    </location>
</feature>
<dbReference type="RefSeq" id="XP_066079012.1">
    <property type="nucleotide sequence ID" value="XM_066222915.1"/>
</dbReference>
<proteinExistence type="predicted"/>
<dbReference type="InterPro" id="IPR048661">
    <property type="entry name" value="CPL1-like"/>
</dbReference>
<dbReference type="AlphaFoldDB" id="A0AAX4K608"/>
<dbReference type="EMBL" id="CP144107">
    <property type="protein sequence ID" value="WWC92250.1"/>
    <property type="molecule type" value="Genomic_DNA"/>
</dbReference>
<dbReference type="PANTHER" id="PTHR35192:SF2">
    <property type="entry name" value="APPLE DOMAIN-CONTAINING PROTEIN"/>
    <property type="match status" value="1"/>
</dbReference>